<evidence type="ECO:0000259" key="8">
    <source>
        <dbReference type="SMART" id="SM00922"/>
    </source>
</evidence>
<dbReference type="InterPro" id="IPR013342">
    <property type="entry name" value="Mandelate_racemase_C"/>
</dbReference>
<keyword evidence="3 6" id="KW-0460">Magnesium</keyword>
<keyword evidence="10" id="KW-1185">Reference proteome</keyword>
<evidence type="ECO:0000256" key="1">
    <source>
        <dbReference type="ARBA" id="ARBA00008031"/>
    </source>
</evidence>
<evidence type="ECO:0000256" key="5">
    <source>
        <dbReference type="PIRSR" id="PIRSR634603-1"/>
    </source>
</evidence>
<dbReference type="InterPro" id="IPR013341">
    <property type="entry name" value="Mandelate_racemase_N_dom"/>
</dbReference>
<reference evidence="9 10" key="1">
    <citation type="journal article" date="2017" name="Int. J. Syst. Evol. Microbiol.">
        <title>Mucilaginibacterpsychrotolerans sp. nov., isolated from peatlands.</title>
        <authorList>
            <person name="Deng Y."/>
            <person name="Shen L."/>
            <person name="Xu B."/>
            <person name="Liu Y."/>
            <person name="Gu Z."/>
            <person name="Liu H."/>
            <person name="Zhou Y."/>
        </authorList>
    </citation>
    <scope>NUCLEOTIDE SEQUENCE [LARGE SCALE GENOMIC DNA]</scope>
    <source>
        <strain evidence="9 10">NH7-4</strain>
    </source>
</reference>
<evidence type="ECO:0000256" key="6">
    <source>
        <dbReference type="PIRSR" id="PIRSR634603-3"/>
    </source>
</evidence>
<feature type="binding site" evidence="6">
    <location>
        <position position="219"/>
    </location>
    <ligand>
        <name>Mg(2+)</name>
        <dbReference type="ChEBI" id="CHEBI:18420"/>
    </ligand>
</feature>
<dbReference type="CDD" id="cd03319">
    <property type="entry name" value="L-Ala-DL-Glu_epimerase"/>
    <property type="match status" value="1"/>
</dbReference>
<dbReference type="InterPro" id="IPR036849">
    <property type="entry name" value="Enolase-like_C_sf"/>
</dbReference>
<protein>
    <recommendedName>
        <fullName evidence="7">Dipeptide epimerase</fullName>
        <ecNumber evidence="7">5.1.1.-</ecNumber>
    </recommendedName>
</protein>
<dbReference type="SFLD" id="SFLDF00009">
    <property type="entry name" value="o-succinylbenzoate_synthase"/>
    <property type="match status" value="1"/>
</dbReference>
<keyword evidence="2 6" id="KW-0479">Metal-binding</keyword>
<dbReference type="EC" id="5.1.1.-" evidence="7"/>
<dbReference type="GO" id="GO:0016855">
    <property type="term" value="F:racemase and epimerase activity, acting on amino acids and derivatives"/>
    <property type="evidence" value="ECO:0007669"/>
    <property type="project" value="UniProtKB-UniRule"/>
</dbReference>
<dbReference type="PANTHER" id="PTHR48073:SF2">
    <property type="entry name" value="O-SUCCINYLBENZOATE SYNTHASE"/>
    <property type="match status" value="1"/>
</dbReference>
<feature type="binding site" evidence="6">
    <location>
        <position position="193"/>
    </location>
    <ligand>
        <name>Mg(2+)</name>
        <dbReference type="ChEBI" id="CHEBI:18420"/>
    </ligand>
</feature>
<dbReference type="Gene3D" id="3.30.390.10">
    <property type="entry name" value="Enolase-like, N-terminal domain"/>
    <property type="match status" value="1"/>
</dbReference>
<keyword evidence="4 7" id="KW-0413">Isomerase</keyword>
<dbReference type="SMART" id="SM00922">
    <property type="entry name" value="MR_MLE"/>
    <property type="match status" value="1"/>
</dbReference>
<comment type="cofactor">
    <cofactor evidence="6 7">
        <name>Mg(2+)</name>
        <dbReference type="ChEBI" id="CHEBI:18420"/>
    </cofactor>
    <text evidence="6 7">Binds 1 Mg(2+) ion per subunit.</text>
</comment>
<evidence type="ECO:0000256" key="4">
    <source>
        <dbReference type="ARBA" id="ARBA00023235"/>
    </source>
</evidence>
<dbReference type="SUPFAM" id="SSF51604">
    <property type="entry name" value="Enolase C-terminal domain-like"/>
    <property type="match status" value="1"/>
</dbReference>
<evidence type="ECO:0000256" key="3">
    <source>
        <dbReference type="ARBA" id="ARBA00022842"/>
    </source>
</evidence>
<dbReference type="SFLD" id="SFLDG00180">
    <property type="entry name" value="muconate_cycloisomerase"/>
    <property type="match status" value="1"/>
</dbReference>
<dbReference type="InterPro" id="IPR029065">
    <property type="entry name" value="Enolase_C-like"/>
</dbReference>
<dbReference type="GO" id="GO:0000287">
    <property type="term" value="F:magnesium ion binding"/>
    <property type="evidence" value="ECO:0007669"/>
    <property type="project" value="UniProtKB-ARBA"/>
</dbReference>
<dbReference type="SUPFAM" id="SSF54826">
    <property type="entry name" value="Enolase N-terminal domain-like"/>
    <property type="match status" value="1"/>
</dbReference>
<dbReference type="OrthoDB" id="9775391at2"/>
<dbReference type="FunFam" id="3.30.390.10:FF:000009">
    <property type="entry name" value="Hydrophobic dipeptide epimerase"/>
    <property type="match status" value="1"/>
</dbReference>
<dbReference type="Pfam" id="PF13378">
    <property type="entry name" value="MR_MLE_C"/>
    <property type="match status" value="1"/>
</dbReference>
<dbReference type="PANTHER" id="PTHR48073">
    <property type="entry name" value="O-SUCCINYLBENZOATE SYNTHASE-RELATED"/>
    <property type="match status" value="1"/>
</dbReference>
<feature type="active site" description="Proton acceptor; specific for (R)-substrate epimerization" evidence="5">
    <location>
        <position position="165"/>
    </location>
</feature>
<dbReference type="InterPro" id="IPR029017">
    <property type="entry name" value="Enolase-like_N"/>
</dbReference>
<evidence type="ECO:0000256" key="2">
    <source>
        <dbReference type="ARBA" id="ARBA00022723"/>
    </source>
</evidence>
<dbReference type="EMBL" id="SOZE01000039">
    <property type="protein sequence ID" value="TFF33743.1"/>
    <property type="molecule type" value="Genomic_DNA"/>
</dbReference>
<dbReference type="SFLD" id="SFLDS00001">
    <property type="entry name" value="Enolase"/>
    <property type="match status" value="1"/>
</dbReference>
<feature type="active site" description="Proton acceptor; specific for (S)-substrate epimerization" evidence="5">
    <location>
        <position position="268"/>
    </location>
</feature>
<feature type="domain" description="Mandelate racemase/muconate lactonizing enzyme C-terminal" evidence="8">
    <location>
        <begin position="144"/>
        <end position="240"/>
    </location>
</feature>
<dbReference type="InterPro" id="IPR034603">
    <property type="entry name" value="Dipeptide_epimerase"/>
</dbReference>
<comment type="similarity">
    <text evidence="1 7">Belongs to the mandelate racemase/muconate lactonizing enzyme family.</text>
</comment>
<dbReference type="AlphaFoldDB" id="A0A4Y8S480"/>
<dbReference type="Pfam" id="PF02746">
    <property type="entry name" value="MR_MLE_N"/>
    <property type="match status" value="1"/>
</dbReference>
<dbReference type="GO" id="GO:0006518">
    <property type="term" value="P:peptide metabolic process"/>
    <property type="evidence" value="ECO:0007669"/>
    <property type="project" value="UniProtKB-ARBA"/>
</dbReference>
<dbReference type="RefSeq" id="WP_133235854.1">
    <property type="nucleotide sequence ID" value="NZ_SOZE01000039.1"/>
</dbReference>
<feature type="binding site" evidence="6">
    <location>
        <position position="244"/>
    </location>
    <ligand>
        <name>Mg(2+)</name>
        <dbReference type="ChEBI" id="CHEBI:18420"/>
    </ligand>
</feature>
<evidence type="ECO:0000313" key="10">
    <source>
        <dbReference type="Proteomes" id="UP000297540"/>
    </source>
</evidence>
<evidence type="ECO:0000313" key="9">
    <source>
        <dbReference type="EMBL" id="TFF33743.1"/>
    </source>
</evidence>
<dbReference type="Proteomes" id="UP000297540">
    <property type="component" value="Unassembled WGS sequence"/>
</dbReference>
<evidence type="ECO:0000256" key="7">
    <source>
        <dbReference type="RuleBase" id="RU366006"/>
    </source>
</evidence>
<accession>A0A4Y8S480</accession>
<sequence length="374" mass="41060">MSKQQVTITSVDIFRFSIPMEPFTIATGTMDHAANTFIRIHTDAGFYGVGECSAFPMIVGETQDTCLVMAKDFAKLWKGHDALDIPARMQQLHDATAGNGTIKSAFDMALYDIAAKNAGLPLYQFLGGEKRVVESDITIGIGTPEVMAKKAIDFKSSGATILKVKLGKGAVIDVERIKQIREAVGPEMKIRIDANQGWSFDEAVFALQALGQYDIEFCEQPMRTWYDDKLPELMGLSPVKIMADESVYIHHDARKQIESGSCHYVNIKMAKAGGITEAKKIHDTCSERGIPCMMGGMLESRIALSSKLHFVYASPNIQFYDMDTCKLGHLIDPCIGGAQYDGYHLDISDAPGIGADADEVFLAGCEKWTVDFND</sequence>
<name>A0A4Y8S480_9SPHI</name>
<dbReference type="Gene3D" id="3.20.20.120">
    <property type="entry name" value="Enolase-like C-terminal domain"/>
    <property type="match status" value="1"/>
</dbReference>
<gene>
    <name evidence="9" type="ORF">E2R66_24420</name>
</gene>
<proteinExistence type="inferred from homology"/>
<organism evidence="9 10">
    <name type="scientific">Mucilaginibacter psychrotolerans</name>
    <dbReference type="NCBI Taxonomy" id="1524096"/>
    <lineage>
        <taxon>Bacteria</taxon>
        <taxon>Pseudomonadati</taxon>
        <taxon>Bacteroidota</taxon>
        <taxon>Sphingobacteriia</taxon>
        <taxon>Sphingobacteriales</taxon>
        <taxon>Sphingobacteriaceae</taxon>
        <taxon>Mucilaginibacter</taxon>
    </lineage>
</organism>
<comment type="caution">
    <text evidence="9">The sequence shown here is derived from an EMBL/GenBank/DDBJ whole genome shotgun (WGS) entry which is preliminary data.</text>
</comment>